<dbReference type="AlphaFoldDB" id="A0A266Q5L1"/>
<protein>
    <submittedName>
        <fullName evidence="3">GNAT family N-acetyltransferase</fullName>
    </submittedName>
</protein>
<dbReference type="InterPro" id="IPR016181">
    <property type="entry name" value="Acyl_CoA_acyltransferase"/>
</dbReference>
<comment type="caution">
    <text evidence="3">The sequence shown here is derived from an EMBL/GenBank/DDBJ whole genome shotgun (WGS) entry which is preliminary data.</text>
</comment>
<dbReference type="SUPFAM" id="SSF55729">
    <property type="entry name" value="Acyl-CoA N-acyltransferases (Nat)"/>
    <property type="match status" value="1"/>
</dbReference>
<dbReference type="PANTHER" id="PTHR31435:SF9">
    <property type="entry name" value="PROTEIN NATD1"/>
    <property type="match status" value="1"/>
</dbReference>
<dbReference type="RefSeq" id="WP_094986035.1">
    <property type="nucleotide sequence ID" value="NZ_NHNI01000002.1"/>
</dbReference>
<dbReference type="Pfam" id="PF14542">
    <property type="entry name" value="Acetyltransf_CG"/>
    <property type="match status" value="1"/>
</dbReference>
<dbReference type="InterPro" id="IPR045057">
    <property type="entry name" value="Gcn5-rel_NAT"/>
</dbReference>
<dbReference type="EMBL" id="NHNI01000002">
    <property type="protein sequence ID" value="OZY85122.1"/>
    <property type="molecule type" value="Genomic_DNA"/>
</dbReference>
<evidence type="ECO:0000259" key="1">
    <source>
        <dbReference type="PROSITE" id="PS51186"/>
    </source>
</evidence>
<evidence type="ECO:0000313" key="4">
    <source>
        <dbReference type="Proteomes" id="UP000216101"/>
    </source>
</evidence>
<dbReference type="CDD" id="cd04301">
    <property type="entry name" value="NAT_SF"/>
    <property type="match status" value="1"/>
</dbReference>
<accession>A0A266Q5L1</accession>
<dbReference type="PANTHER" id="PTHR31435">
    <property type="entry name" value="PROTEIN NATD1"/>
    <property type="match status" value="1"/>
</dbReference>
<feature type="domain" description="N-acetyltransferase" evidence="2">
    <location>
        <begin position="5"/>
        <end position="84"/>
    </location>
</feature>
<dbReference type="PROSITE" id="PS51186">
    <property type="entry name" value="GNAT"/>
    <property type="match status" value="1"/>
</dbReference>
<feature type="domain" description="N-acetyltransferase" evidence="1">
    <location>
        <begin position="1"/>
        <end position="84"/>
    </location>
</feature>
<dbReference type="GO" id="GO:0016747">
    <property type="term" value="F:acyltransferase activity, transferring groups other than amino-acyl groups"/>
    <property type="evidence" value="ECO:0007669"/>
    <property type="project" value="InterPro"/>
</dbReference>
<dbReference type="Gene3D" id="3.40.630.30">
    <property type="match status" value="1"/>
</dbReference>
<sequence>MSDVQHQPSQQRFVIYHEGDEALLAYRLFSNGGIPAIDFTSTYVPPEFRGQGLAEKLVRTGLKWAKAQGYELHASCWYVAKFIR</sequence>
<dbReference type="PROSITE" id="PS51729">
    <property type="entry name" value="GNAT_YJDJ"/>
    <property type="match status" value="1"/>
</dbReference>
<dbReference type="InterPro" id="IPR000182">
    <property type="entry name" value="GNAT_dom"/>
</dbReference>
<gene>
    <name evidence="3" type="ORF">CBP51_18490</name>
</gene>
<keyword evidence="3" id="KW-0808">Transferase</keyword>
<proteinExistence type="predicted"/>
<name>A0A266Q5L1_9GAMM</name>
<dbReference type="Proteomes" id="UP000216101">
    <property type="component" value="Unassembled WGS sequence"/>
</dbReference>
<evidence type="ECO:0000313" key="3">
    <source>
        <dbReference type="EMBL" id="OZY85122.1"/>
    </source>
</evidence>
<keyword evidence="4" id="KW-1185">Reference proteome</keyword>
<organism evidence="3 4">
    <name type="scientific">Cellvibrio mixtus</name>
    <dbReference type="NCBI Taxonomy" id="39650"/>
    <lineage>
        <taxon>Bacteria</taxon>
        <taxon>Pseudomonadati</taxon>
        <taxon>Pseudomonadota</taxon>
        <taxon>Gammaproteobacteria</taxon>
        <taxon>Cellvibrionales</taxon>
        <taxon>Cellvibrionaceae</taxon>
        <taxon>Cellvibrio</taxon>
    </lineage>
</organism>
<reference evidence="4" key="1">
    <citation type="submission" date="2017-05" db="EMBL/GenBank/DDBJ databases">
        <authorList>
            <person name="Barney B.M."/>
        </authorList>
    </citation>
    <scope>NUCLEOTIDE SEQUENCE [LARGE SCALE GENOMIC DNA]</scope>
    <source>
        <strain evidence="4">PSBB022</strain>
    </source>
</reference>
<evidence type="ECO:0000259" key="2">
    <source>
        <dbReference type="PROSITE" id="PS51729"/>
    </source>
</evidence>
<dbReference type="InterPro" id="IPR031165">
    <property type="entry name" value="GNAT_YJDJ"/>
</dbReference>